<evidence type="ECO:0000313" key="3">
    <source>
        <dbReference type="EMBL" id="MDX8416071.1"/>
    </source>
</evidence>
<accession>A0ABU4WHN7</accession>
<name>A0ABU4WHN7_9BACT</name>
<feature type="compositionally biased region" description="Low complexity" evidence="1">
    <location>
        <begin position="337"/>
        <end position="366"/>
    </location>
</feature>
<keyword evidence="4" id="KW-1185">Reference proteome</keyword>
<dbReference type="SMART" id="SM00257">
    <property type="entry name" value="LysM"/>
    <property type="match status" value="3"/>
</dbReference>
<evidence type="ECO:0000259" key="2">
    <source>
        <dbReference type="PROSITE" id="PS51782"/>
    </source>
</evidence>
<dbReference type="Pfam" id="PF01476">
    <property type="entry name" value="LysM"/>
    <property type="match status" value="3"/>
</dbReference>
<reference evidence="3 4" key="1">
    <citation type="submission" date="2022-03" db="EMBL/GenBank/DDBJ databases">
        <title>Novel taxa within the pig intestine.</title>
        <authorList>
            <person name="Wylensek D."/>
            <person name="Bishof K."/>
            <person name="Afrizal A."/>
            <person name="Clavel T."/>
        </authorList>
    </citation>
    <scope>NUCLEOTIDE SEQUENCE [LARGE SCALE GENOMIC DNA]</scope>
    <source>
        <strain evidence="3 4">CLA-KB-P66</strain>
    </source>
</reference>
<feature type="domain" description="LysM" evidence="2">
    <location>
        <begin position="196"/>
        <end position="239"/>
    </location>
</feature>
<dbReference type="PANTHER" id="PTHR33734">
    <property type="entry name" value="LYSM DOMAIN-CONTAINING GPI-ANCHORED PROTEIN 2"/>
    <property type="match status" value="1"/>
</dbReference>
<feature type="region of interest" description="Disordered" evidence="1">
    <location>
        <begin position="27"/>
        <end position="47"/>
    </location>
</feature>
<dbReference type="Proteomes" id="UP001275932">
    <property type="component" value="Unassembled WGS sequence"/>
</dbReference>
<proteinExistence type="predicted"/>
<feature type="region of interest" description="Disordered" evidence="1">
    <location>
        <begin position="319"/>
        <end position="382"/>
    </location>
</feature>
<evidence type="ECO:0000256" key="1">
    <source>
        <dbReference type="SAM" id="MobiDB-lite"/>
    </source>
</evidence>
<gene>
    <name evidence="3" type="ORF">MOX91_07775</name>
</gene>
<dbReference type="RefSeq" id="WP_370397524.1">
    <property type="nucleotide sequence ID" value="NZ_JALBUT010000009.1"/>
</dbReference>
<dbReference type="PANTHER" id="PTHR33734:SF22">
    <property type="entry name" value="MEMBRANE-BOUND LYTIC MUREIN TRANSGLYCOSYLASE D"/>
    <property type="match status" value="1"/>
</dbReference>
<evidence type="ECO:0000313" key="4">
    <source>
        <dbReference type="Proteomes" id="UP001275932"/>
    </source>
</evidence>
<dbReference type="PROSITE" id="PS51782">
    <property type="entry name" value="LYSM"/>
    <property type="match status" value="3"/>
</dbReference>
<dbReference type="CDD" id="cd00118">
    <property type="entry name" value="LysM"/>
    <property type="match status" value="3"/>
</dbReference>
<sequence>MKAPITIAVIALHLAIVATILVPGCKSSTENAEPNPEVTKSNTDVNKENVEIQPVKEDDSVAILNSQSQEGSEDLRENPMRPMTLEDEMLGGKEEKAKGEKIEPKKTQKTVAMNEDLQPSSTYIVKKGDTLSGIAAKHGVNLSILMEANGMNRKSVIKVGQKISIPAKSASAKSKSAFEEPKSAPLSKETSSAEVVTYVVEKGDNLSKIASKYRTSVAAIMELNGMSKTSINVGKKLKIPTNTKSVAQTAAVAKQDSKKYEGKLTHTVKSGDTLGGIAIKYGVPLKTLMEQNGIQDARKIRIGKVLIIKDKAANSEKIFEDKKPQATAPVEVKTETSASAPAIPASSNAPQVTPAEEQAEAPAEIPSDAVNTPAPQAELPSL</sequence>
<protein>
    <submittedName>
        <fullName evidence="3">LysM peptidoglycan-binding domain-containing protein</fullName>
    </submittedName>
</protein>
<dbReference type="SUPFAM" id="SSF54106">
    <property type="entry name" value="LysM domain"/>
    <property type="match status" value="3"/>
</dbReference>
<dbReference type="EMBL" id="JALBUT010000009">
    <property type="protein sequence ID" value="MDX8416071.1"/>
    <property type="molecule type" value="Genomic_DNA"/>
</dbReference>
<dbReference type="InterPro" id="IPR036779">
    <property type="entry name" value="LysM_dom_sf"/>
</dbReference>
<dbReference type="Gene3D" id="3.10.350.10">
    <property type="entry name" value="LysM domain"/>
    <property type="match status" value="3"/>
</dbReference>
<feature type="compositionally biased region" description="Polar residues" evidence="1">
    <location>
        <begin position="27"/>
        <end position="44"/>
    </location>
</feature>
<dbReference type="InterPro" id="IPR018392">
    <property type="entry name" value="LysM"/>
</dbReference>
<comment type="caution">
    <text evidence="3">The sequence shown here is derived from an EMBL/GenBank/DDBJ whole genome shotgun (WGS) entry which is preliminary data.</text>
</comment>
<feature type="domain" description="LysM" evidence="2">
    <location>
        <begin position="264"/>
        <end position="308"/>
    </location>
</feature>
<organism evidence="3 4">
    <name type="scientific">Intestinicryptomonas porci</name>
    <dbReference type="NCBI Taxonomy" id="2926320"/>
    <lineage>
        <taxon>Bacteria</taxon>
        <taxon>Pseudomonadati</taxon>
        <taxon>Verrucomicrobiota</taxon>
        <taxon>Opitutia</taxon>
        <taxon>Opitutales</taxon>
        <taxon>Intestinicryptomonaceae</taxon>
        <taxon>Intestinicryptomonas</taxon>
    </lineage>
</organism>
<feature type="domain" description="LysM" evidence="2">
    <location>
        <begin position="121"/>
        <end position="165"/>
    </location>
</feature>